<dbReference type="Proteomes" id="UP000235703">
    <property type="component" value="Unassembled WGS sequence"/>
</dbReference>
<dbReference type="InterPro" id="IPR020476">
    <property type="entry name" value="Nudix_hydrolase"/>
</dbReference>
<dbReference type="OrthoDB" id="9816289at2"/>
<keyword evidence="2 3" id="KW-0378">Hydrolase</keyword>
<feature type="domain" description="Nudix hydrolase" evidence="4">
    <location>
        <begin position="19"/>
        <end position="155"/>
    </location>
</feature>
<dbReference type="SUPFAM" id="SSF55811">
    <property type="entry name" value="Nudix"/>
    <property type="match status" value="1"/>
</dbReference>
<reference evidence="5 8" key="2">
    <citation type="submission" date="2020-05" db="EMBL/GenBank/DDBJ databases">
        <title>MicrobeNet Type strains.</title>
        <authorList>
            <person name="Nicholson A.C."/>
        </authorList>
    </citation>
    <scope>NUCLEOTIDE SEQUENCE [LARGE SCALE GENOMIC DNA]</scope>
    <source>
        <strain evidence="5 8">CCUG 46604</strain>
    </source>
</reference>
<dbReference type="PROSITE" id="PS51462">
    <property type="entry name" value="NUDIX"/>
    <property type="match status" value="1"/>
</dbReference>
<dbReference type="PANTHER" id="PTHR43736:SF1">
    <property type="entry name" value="DIHYDRONEOPTERIN TRIPHOSPHATE DIPHOSPHATASE"/>
    <property type="match status" value="1"/>
</dbReference>
<evidence type="ECO:0000313" key="7">
    <source>
        <dbReference type="Proteomes" id="UP000235703"/>
    </source>
</evidence>
<gene>
    <name evidence="6" type="ORF">CJ198_10115</name>
    <name evidence="5" type="ORF">HLA91_05105</name>
</gene>
<evidence type="ECO:0000313" key="6">
    <source>
        <dbReference type="EMBL" id="PMB97741.1"/>
    </source>
</evidence>
<dbReference type="AlphaFoldDB" id="A0A2N6PGD4"/>
<organism evidence="6 7">
    <name type="scientific">Brevibacterium luteolum</name>
    <dbReference type="NCBI Taxonomy" id="199591"/>
    <lineage>
        <taxon>Bacteria</taxon>
        <taxon>Bacillati</taxon>
        <taxon>Actinomycetota</taxon>
        <taxon>Actinomycetes</taxon>
        <taxon>Micrococcales</taxon>
        <taxon>Brevibacteriaceae</taxon>
        <taxon>Brevibacterium</taxon>
    </lineage>
</organism>
<protein>
    <submittedName>
        <fullName evidence="6">DNA mismatch repair protein MutT</fullName>
    </submittedName>
    <submittedName>
        <fullName evidence="5">NUDIX hydrolase</fullName>
    </submittedName>
</protein>
<dbReference type="RefSeq" id="WP_102162497.1">
    <property type="nucleotide sequence ID" value="NZ_BAAAKH010000007.1"/>
</dbReference>
<accession>A0A2N6PGD4</accession>
<dbReference type="PRINTS" id="PR00502">
    <property type="entry name" value="NUDIXFAMILY"/>
</dbReference>
<dbReference type="Pfam" id="PF00293">
    <property type="entry name" value="NUDIX"/>
    <property type="match status" value="1"/>
</dbReference>
<dbReference type="Gene3D" id="3.90.79.10">
    <property type="entry name" value="Nucleoside Triphosphate Pyrophosphohydrolase"/>
    <property type="match status" value="1"/>
</dbReference>
<evidence type="ECO:0000313" key="5">
    <source>
        <dbReference type="EMBL" id="NNG78758.1"/>
    </source>
</evidence>
<dbReference type="InterPro" id="IPR020084">
    <property type="entry name" value="NUDIX_hydrolase_CS"/>
</dbReference>
<dbReference type="Proteomes" id="UP000549517">
    <property type="component" value="Unassembled WGS sequence"/>
</dbReference>
<dbReference type="InterPro" id="IPR000086">
    <property type="entry name" value="NUDIX_hydrolase_dom"/>
</dbReference>
<dbReference type="EMBL" id="PNFZ01000005">
    <property type="protein sequence ID" value="PMB97741.1"/>
    <property type="molecule type" value="Genomic_DNA"/>
</dbReference>
<name>A0A2N6PGD4_9MICO</name>
<dbReference type="CDD" id="cd03673">
    <property type="entry name" value="NUDIX_Ap6A_hydrolase"/>
    <property type="match status" value="1"/>
</dbReference>
<comment type="caution">
    <text evidence="6">The sequence shown here is derived from an EMBL/GenBank/DDBJ whole genome shotgun (WGS) entry which is preliminary data.</text>
</comment>
<reference evidence="6 7" key="1">
    <citation type="submission" date="2017-09" db="EMBL/GenBank/DDBJ databases">
        <title>Bacterial strain isolated from the female urinary microbiota.</title>
        <authorList>
            <person name="Thomas-White K."/>
            <person name="Kumar N."/>
            <person name="Forster S."/>
            <person name="Putonti C."/>
            <person name="Lawley T."/>
            <person name="Wolfe A.J."/>
        </authorList>
    </citation>
    <scope>NUCLEOTIDE SEQUENCE [LARGE SCALE GENOMIC DNA]</scope>
    <source>
        <strain evidence="6 7">UMB0680</strain>
    </source>
</reference>
<dbReference type="PROSITE" id="PS00893">
    <property type="entry name" value="NUDIX_BOX"/>
    <property type="match status" value="1"/>
</dbReference>
<dbReference type="InterPro" id="IPR015797">
    <property type="entry name" value="NUDIX_hydrolase-like_dom_sf"/>
</dbReference>
<evidence type="ECO:0000256" key="3">
    <source>
        <dbReference type="RuleBase" id="RU003476"/>
    </source>
</evidence>
<evidence type="ECO:0000256" key="1">
    <source>
        <dbReference type="ARBA" id="ARBA00005582"/>
    </source>
</evidence>
<keyword evidence="7" id="KW-1185">Reference proteome</keyword>
<dbReference type="EMBL" id="JABEMC010000002">
    <property type="protein sequence ID" value="NNG78758.1"/>
    <property type="molecule type" value="Genomic_DNA"/>
</dbReference>
<evidence type="ECO:0000259" key="4">
    <source>
        <dbReference type="PROSITE" id="PS51462"/>
    </source>
</evidence>
<evidence type="ECO:0000256" key="2">
    <source>
        <dbReference type="ARBA" id="ARBA00022801"/>
    </source>
</evidence>
<dbReference type="PANTHER" id="PTHR43736">
    <property type="entry name" value="ADP-RIBOSE PYROPHOSPHATASE"/>
    <property type="match status" value="1"/>
</dbReference>
<dbReference type="GO" id="GO:0016787">
    <property type="term" value="F:hydrolase activity"/>
    <property type="evidence" value="ECO:0007669"/>
    <property type="project" value="UniProtKB-KW"/>
</dbReference>
<comment type="similarity">
    <text evidence="1 3">Belongs to the Nudix hydrolase family.</text>
</comment>
<sequence>MPRPLPKPGVMPARSNTVEEVSAGGVMVDFDSPTFEVAIIARINRAGRLEWCLPKGHLELGETPAQAARREVAEETGVHGDVVTALGSVDYWFSVGGYRIHKLVHHFLLRATGGYLTVVNDPDQEAVDAAWIPLDALPEHLSFANERRIVAAARSVLPYYHSVIQST</sequence>
<evidence type="ECO:0000313" key="8">
    <source>
        <dbReference type="Proteomes" id="UP000549517"/>
    </source>
</evidence>
<proteinExistence type="inferred from homology"/>